<name>A0A940RWK5_9ACTN</name>
<reference evidence="1" key="1">
    <citation type="submission" date="2021-03" db="EMBL/GenBank/DDBJ databases">
        <title>Whole genome sequence of Streptomyces bomunensis MMS17-BM035.</title>
        <authorList>
            <person name="Lee J.H."/>
        </authorList>
    </citation>
    <scope>NUCLEOTIDE SEQUENCE</scope>
    <source>
        <strain evidence="1">MMS17-BM035</strain>
    </source>
</reference>
<evidence type="ECO:0000313" key="1">
    <source>
        <dbReference type="EMBL" id="MBP0456699.1"/>
    </source>
</evidence>
<evidence type="ECO:0000313" key="2">
    <source>
        <dbReference type="Proteomes" id="UP000670475"/>
    </source>
</evidence>
<gene>
    <name evidence="1" type="ORF">JFN87_04160</name>
</gene>
<keyword evidence="2" id="KW-1185">Reference proteome</keyword>
<organism evidence="1 2">
    <name type="scientific">Streptomyces montanisoli</name>
    <dbReference type="NCBI Taxonomy" id="2798581"/>
    <lineage>
        <taxon>Bacteria</taxon>
        <taxon>Bacillati</taxon>
        <taxon>Actinomycetota</taxon>
        <taxon>Actinomycetes</taxon>
        <taxon>Kitasatosporales</taxon>
        <taxon>Streptomycetaceae</taxon>
        <taxon>Streptomyces</taxon>
    </lineage>
</organism>
<dbReference type="InterPro" id="IPR011059">
    <property type="entry name" value="Metal-dep_hydrolase_composite"/>
</dbReference>
<dbReference type="EMBL" id="JAGIQL010000008">
    <property type="protein sequence ID" value="MBP0456699.1"/>
    <property type="molecule type" value="Genomic_DNA"/>
</dbReference>
<dbReference type="SUPFAM" id="SSF51338">
    <property type="entry name" value="Composite domain of metallo-dependent hydrolases"/>
    <property type="match status" value="1"/>
</dbReference>
<proteinExistence type="predicted"/>
<dbReference type="Proteomes" id="UP000670475">
    <property type="component" value="Unassembled WGS sequence"/>
</dbReference>
<dbReference type="GO" id="GO:0016810">
    <property type="term" value="F:hydrolase activity, acting on carbon-nitrogen (but not peptide) bonds"/>
    <property type="evidence" value="ECO:0007669"/>
    <property type="project" value="InterPro"/>
</dbReference>
<sequence>MRTGPDGPVTHGLAVVADGGQLAALGPYEEISRTYGALGARVRAWDGVLEPGRYAADGAALLETVYWPDPREADALGTEPLPVTSVPMTDARWGASARRGVRRLLARGVTAIAGPFSRPQVAAAVSRAGLRDRPADVVAGGHADFAVFDADGDCVVTVLAGRLVHRRA</sequence>
<dbReference type="AlphaFoldDB" id="A0A940RWK5"/>
<protein>
    <submittedName>
        <fullName evidence="1">Uncharacterized protein</fullName>
    </submittedName>
</protein>
<comment type="caution">
    <text evidence="1">The sequence shown here is derived from an EMBL/GenBank/DDBJ whole genome shotgun (WGS) entry which is preliminary data.</text>
</comment>
<accession>A0A940RWK5</accession>